<dbReference type="AlphaFoldDB" id="A0A976FP55"/>
<protein>
    <recommendedName>
        <fullName evidence="4">RxLR effector protein</fullName>
    </recommendedName>
</protein>
<accession>A0A976FP55</accession>
<evidence type="ECO:0000256" key="1">
    <source>
        <dbReference type="SAM" id="SignalP"/>
    </source>
</evidence>
<keyword evidence="1" id="KW-0732">Signal</keyword>
<dbReference type="KEGG" id="blac:94350756"/>
<proteinExistence type="predicted"/>
<keyword evidence="3" id="KW-1185">Reference proteome</keyword>
<dbReference type="RefSeq" id="XP_067819523.1">
    <property type="nucleotide sequence ID" value="XM_067965085.1"/>
</dbReference>
<name>A0A976FP55_BRELC</name>
<dbReference type="Proteomes" id="UP000294530">
    <property type="component" value="Unassembled WGS sequence"/>
</dbReference>
<organism evidence="2 3">
    <name type="scientific">Bremia lactucae</name>
    <name type="common">Lettuce downy mildew</name>
    <dbReference type="NCBI Taxonomy" id="4779"/>
    <lineage>
        <taxon>Eukaryota</taxon>
        <taxon>Sar</taxon>
        <taxon>Stramenopiles</taxon>
        <taxon>Oomycota</taxon>
        <taxon>Peronosporomycetes</taxon>
        <taxon>Peronosporales</taxon>
        <taxon>Peronosporaceae</taxon>
        <taxon>Bremia</taxon>
    </lineage>
</organism>
<evidence type="ECO:0000313" key="3">
    <source>
        <dbReference type="Proteomes" id="UP000294530"/>
    </source>
</evidence>
<dbReference type="GeneID" id="94350756"/>
<dbReference type="EMBL" id="SHOA02000019">
    <property type="protein sequence ID" value="TDH70024.1"/>
    <property type="molecule type" value="Genomic_DNA"/>
</dbReference>
<evidence type="ECO:0008006" key="4">
    <source>
        <dbReference type="Google" id="ProtNLM"/>
    </source>
</evidence>
<gene>
    <name evidence="2" type="ORF">CCR75_007021</name>
</gene>
<reference evidence="2 3" key="1">
    <citation type="journal article" date="2021" name="Genome Biol.">
        <title>AFLAP: assembly-free linkage analysis pipeline using k-mers from genome sequencing data.</title>
        <authorList>
            <person name="Fletcher K."/>
            <person name="Zhang L."/>
            <person name="Gil J."/>
            <person name="Han R."/>
            <person name="Cavanaugh K."/>
            <person name="Michelmore R."/>
        </authorList>
    </citation>
    <scope>NUCLEOTIDE SEQUENCE [LARGE SCALE GENOMIC DNA]</scope>
    <source>
        <strain evidence="2 3">SF5</strain>
    </source>
</reference>
<comment type="caution">
    <text evidence="2">The sequence shown here is derived from an EMBL/GenBank/DDBJ whole genome shotgun (WGS) entry which is preliminary data.</text>
</comment>
<feature type="signal peptide" evidence="1">
    <location>
        <begin position="1"/>
        <end position="21"/>
    </location>
</feature>
<feature type="chain" id="PRO_5037793558" description="RxLR effector protein" evidence="1">
    <location>
        <begin position="22"/>
        <end position="776"/>
    </location>
</feature>
<evidence type="ECO:0000313" key="2">
    <source>
        <dbReference type="EMBL" id="TDH70024.1"/>
    </source>
</evidence>
<sequence>MRFCYLYIALLLDVAASPAIADTATTERSTVTSHMPIKYRNNVIPTRSLRYEKPARTDDEARTNIELEGLGNFVRNISHMGISNFLSRLIDESNPTHTNLWNHILNYNEASLADKVKALVEMGGFTLDSSTEFAIKMRNNHLLAQYLQQLDQLAMDPAMTENCVILQGQAVLNLSLEEFKEYSPTLLNFLFSPKFAKFPERKKIIEYLIAACIKSKSQQGDIATPILGSFMEHLSLRSQSTDTMDLLEGLIRNFGEENLAILLHAAKLSTDSNLRTIGTTFEISQFELWRKYGADSNKLHTLMTANNLSNDFRENILDSYTTYLDVSRELRAKAKNSKKYRFIATTKYEAWTNELKKHFFDDHIVKAIIFRSVHGDKNLIPALRFSDNGIILHEIQQLVDKLIPLWVADKSAESHIEMIFNHLVADREKLFTSPLLRVWANYIDLLLQKPSVTADVKASAILKDVMFATKLEDASHQAVTIAGNTVHVVEHCTIQSTQFLRWQRQNLSPDDIKHILLSSYDEELHMQALVQIERKVWNAYKTFCQTPGTMEAYHDLNWKLDTNFVYHELNIRKPSFFDTEQYNSWFKDLARFAEREHQNVNDIDLTAFRRWYSDEELLLLLTSPDNINNSQSQTLLKHLIATWVHENEGPAPVSFIKLLIEEQEKSSALPLLQVWANYNNLVGEGKGNLYVWIFLEDLALARLLQEQFQLYNALVGVELQATQFFRWMKIGFNADSIRSRLRDANIFETHPQREIDENLIAAYSTYIALSTHHDFI</sequence>
<dbReference type="OrthoDB" id="128291at2759"/>